<dbReference type="PANTHER" id="PTHR11133:SF22">
    <property type="entry name" value="ALPHA-AMINOADIPIC SEMIALDEHYDE SYNTHASE, MITOCHONDRIAL"/>
    <property type="match status" value="1"/>
</dbReference>
<dbReference type="PANTHER" id="PTHR11133">
    <property type="entry name" value="SACCHAROPINE DEHYDROGENASE"/>
    <property type="match status" value="1"/>
</dbReference>
<dbReference type="Pfam" id="PF16653">
    <property type="entry name" value="Sacchrp_dh_C"/>
    <property type="match status" value="1"/>
</dbReference>
<keyword evidence="5" id="KW-1185">Reference proteome</keyword>
<sequence>MSDPAPAATAGSAPADRTVHWIGTGLSVGPTALRTLCEQPERLVLWGRRRERATETLRRFGLEGRAVAAGLDRDEPAAALRPGDVLVSMLPASEHPGLLRTAIDRGAHFACASYASDEVAALAPAAARAGTVVLTDTGLDPGLDHLMAHRLVADARRAVGDTAEDVRFTSYCGGLPAEVNEFRYRFSWAPYGVLAALGTPARFVADGAERRAPRPWEATRTLRRAGEAFEAYPNRDSLPFVGEYGFPEGWRLAEFVRGTLRNTGWRAAWAPVFEAVASGDPARLRDLAGELARRYPATAEDRDRVVLAVTLALRAPGGGGWRGEYLLDLTGGAEESAMALCVSLPLAHGVVRVLRGALPAGLHRAVAGTEADDWMAFFGRHGIHATYRQDDLP</sequence>
<gene>
    <name evidence="4" type="ORF">NX801_03330</name>
</gene>
<dbReference type="Gene3D" id="3.30.360.10">
    <property type="entry name" value="Dihydrodipicolinate Reductase, domain 2"/>
    <property type="match status" value="1"/>
</dbReference>
<feature type="domain" description="Saccharopine dehydrogenase NADP binding" evidence="2">
    <location>
        <begin position="19"/>
        <end position="134"/>
    </location>
</feature>
<dbReference type="Pfam" id="PF03435">
    <property type="entry name" value="Sacchrp_dh_NADP"/>
    <property type="match status" value="1"/>
</dbReference>
<dbReference type="InterPro" id="IPR032095">
    <property type="entry name" value="Sacchrp_dh-like_C"/>
</dbReference>
<dbReference type="Proteomes" id="UP001431313">
    <property type="component" value="Unassembled WGS sequence"/>
</dbReference>
<dbReference type="InterPro" id="IPR051168">
    <property type="entry name" value="AASS"/>
</dbReference>
<accession>A0ABT2CBB8</accession>
<dbReference type="SUPFAM" id="SSF51735">
    <property type="entry name" value="NAD(P)-binding Rossmann-fold domains"/>
    <property type="match status" value="1"/>
</dbReference>
<dbReference type="EMBL" id="JANUGQ010000002">
    <property type="protein sequence ID" value="MCS0634706.1"/>
    <property type="molecule type" value="Genomic_DNA"/>
</dbReference>
<comment type="caution">
    <text evidence="4">The sequence shown here is derived from an EMBL/GenBank/DDBJ whole genome shotgun (WGS) entry which is preliminary data.</text>
</comment>
<protein>
    <submittedName>
        <fullName evidence="4">Saccharopine dehydrogenase NADP-binding domain-containing protein</fullName>
    </submittedName>
</protein>
<evidence type="ECO:0000259" key="3">
    <source>
        <dbReference type="Pfam" id="PF16653"/>
    </source>
</evidence>
<dbReference type="InterPro" id="IPR005097">
    <property type="entry name" value="Sacchrp_dh_NADP-bd"/>
</dbReference>
<evidence type="ECO:0000259" key="2">
    <source>
        <dbReference type="Pfam" id="PF03435"/>
    </source>
</evidence>
<evidence type="ECO:0000256" key="1">
    <source>
        <dbReference type="ARBA" id="ARBA00023002"/>
    </source>
</evidence>
<dbReference type="SUPFAM" id="SSF55347">
    <property type="entry name" value="Glyceraldehyde-3-phosphate dehydrogenase-like, C-terminal domain"/>
    <property type="match status" value="1"/>
</dbReference>
<keyword evidence="1" id="KW-0560">Oxidoreductase</keyword>
<dbReference type="InterPro" id="IPR036291">
    <property type="entry name" value="NAD(P)-bd_dom_sf"/>
</dbReference>
<feature type="domain" description="Saccharopine dehydrogenase-like C-terminal" evidence="3">
    <location>
        <begin position="138"/>
        <end position="366"/>
    </location>
</feature>
<dbReference type="RefSeq" id="WP_258785343.1">
    <property type="nucleotide sequence ID" value="NZ_JANUGQ010000002.1"/>
</dbReference>
<organism evidence="4 5">
    <name type="scientific">Streptomyces pyxinae</name>
    <dbReference type="NCBI Taxonomy" id="2970734"/>
    <lineage>
        <taxon>Bacteria</taxon>
        <taxon>Bacillati</taxon>
        <taxon>Actinomycetota</taxon>
        <taxon>Actinomycetes</taxon>
        <taxon>Kitasatosporales</taxon>
        <taxon>Streptomycetaceae</taxon>
        <taxon>Streptomyces</taxon>
    </lineage>
</organism>
<reference evidence="4" key="1">
    <citation type="submission" date="2022-08" db="EMBL/GenBank/DDBJ databases">
        <authorList>
            <person name="Somphong A."/>
            <person name="Phongsopitanun W."/>
        </authorList>
    </citation>
    <scope>NUCLEOTIDE SEQUENCE</scope>
    <source>
        <strain evidence="4">LP05-1</strain>
    </source>
</reference>
<dbReference type="Gene3D" id="3.40.50.720">
    <property type="entry name" value="NAD(P)-binding Rossmann-like Domain"/>
    <property type="match status" value="1"/>
</dbReference>
<evidence type="ECO:0000313" key="5">
    <source>
        <dbReference type="Proteomes" id="UP001431313"/>
    </source>
</evidence>
<proteinExistence type="predicted"/>
<evidence type="ECO:0000313" key="4">
    <source>
        <dbReference type="EMBL" id="MCS0634706.1"/>
    </source>
</evidence>
<name>A0ABT2CBB8_9ACTN</name>